<evidence type="ECO:0000313" key="6">
    <source>
        <dbReference type="EMBL" id="KOY81675.1"/>
    </source>
</evidence>
<dbReference type="Proteomes" id="UP000037977">
    <property type="component" value="Unassembled WGS sequence"/>
</dbReference>
<feature type="domain" description="DUF1232" evidence="5">
    <location>
        <begin position="68"/>
        <end position="102"/>
    </location>
</feature>
<accession>A0A0N0CVE8</accession>
<sequence>MEDSEENLIHLPETINEEILKQHSEHYSEDGLWHKIKKYAKKAGSSVVYAVLILYFVLQKEEVPKKDKAIIIGALGYFILPFDLIPDMAAGVGYADDIGALLAAIVQVAMYIDDDVKQQARAKLTDWFGDDVDTSDIDNKLA</sequence>
<keyword evidence="2" id="KW-0812">Transmembrane</keyword>
<dbReference type="Pfam" id="PF06803">
    <property type="entry name" value="DUF1232"/>
    <property type="match status" value="1"/>
</dbReference>
<comment type="subcellular location">
    <subcellularLocation>
        <location evidence="1">Endomembrane system</location>
        <topology evidence="1">Multi-pass membrane protein</topology>
    </subcellularLocation>
</comment>
<evidence type="ECO:0000256" key="1">
    <source>
        <dbReference type="ARBA" id="ARBA00004127"/>
    </source>
</evidence>
<evidence type="ECO:0000313" key="7">
    <source>
        <dbReference type="Proteomes" id="UP000037977"/>
    </source>
</evidence>
<comment type="caution">
    <text evidence="6">The sequence shown here is derived from an EMBL/GenBank/DDBJ whole genome shotgun (WGS) entry which is preliminary data.</text>
</comment>
<protein>
    <recommendedName>
        <fullName evidence="5">DUF1232 domain-containing protein</fullName>
    </recommendedName>
</protein>
<reference evidence="6 7" key="1">
    <citation type="submission" date="2015-07" db="EMBL/GenBank/DDBJ databases">
        <title>Genome sequencing project for genomic taxonomy and phylogenomics of Bacillus-like bacteria.</title>
        <authorList>
            <person name="Liu B."/>
            <person name="Wang J."/>
            <person name="Zhu Y."/>
            <person name="Liu G."/>
            <person name="Chen Q."/>
            <person name="Chen Z."/>
            <person name="Che J."/>
            <person name="Ge C."/>
            <person name="Shi H."/>
            <person name="Pan Z."/>
            <person name="Liu X."/>
        </authorList>
    </citation>
    <scope>NUCLEOTIDE SEQUENCE [LARGE SCALE GENOMIC DNA]</scope>
    <source>
        <strain evidence="6 7">DSM 54</strain>
    </source>
</reference>
<organism evidence="6 7">
    <name type="scientific">Lysinibacillus macroides</name>
    <dbReference type="NCBI Taxonomy" id="33935"/>
    <lineage>
        <taxon>Bacteria</taxon>
        <taxon>Bacillati</taxon>
        <taxon>Bacillota</taxon>
        <taxon>Bacilli</taxon>
        <taxon>Bacillales</taxon>
        <taxon>Bacillaceae</taxon>
        <taxon>Lysinibacillus</taxon>
    </lineage>
</organism>
<dbReference type="PIRSF" id="PIRSF031804">
    <property type="entry name" value="UCP031804"/>
    <property type="match status" value="1"/>
</dbReference>
<evidence type="ECO:0000256" key="2">
    <source>
        <dbReference type="ARBA" id="ARBA00022692"/>
    </source>
</evidence>
<gene>
    <name evidence="6" type="ORF">ADM90_14485</name>
</gene>
<keyword evidence="7" id="KW-1185">Reference proteome</keyword>
<dbReference type="STRING" id="33935.ADM90_14485"/>
<keyword evidence="3" id="KW-1133">Transmembrane helix</keyword>
<proteinExistence type="predicted"/>
<dbReference type="PATRIC" id="fig|33935.3.peg.4917"/>
<evidence type="ECO:0000256" key="4">
    <source>
        <dbReference type="ARBA" id="ARBA00023136"/>
    </source>
</evidence>
<dbReference type="InterPro" id="IPR016983">
    <property type="entry name" value="UCP031804"/>
</dbReference>
<dbReference type="EMBL" id="LGCI01000009">
    <property type="protein sequence ID" value="KOY81675.1"/>
    <property type="molecule type" value="Genomic_DNA"/>
</dbReference>
<evidence type="ECO:0000256" key="3">
    <source>
        <dbReference type="ARBA" id="ARBA00022989"/>
    </source>
</evidence>
<dbReference type="AlphaFoldDB" id="A0A0N0CVE8"/>
<name>A0A0N0CVE8_9BACI</name>
<evidence type="ECO:0000259" key="5">
    <source>
        <dbReference type="Pfam" id="PF06803"/>
    </source>
</evidence>
<dbReference type="GO" id="GO:0012505">
    <property type="term" value="C:endomembrane system"/>
    <property type="evidence" value="ECO:0007669"/>
    <property type="project" value="UniProtKB-SubCell"/>
</dbReference>
<keyword evidence="4" id="KW-0472">Membrane</keyword>
<dbReference type="InterPro" id="IPR010652">
    <property type="entry name" value="DUF1232"/>
</dbReference>